<reference evidence="1" key="1">
    <citation type="submission" date="2019-04" db="EMBL/GenBank/DDBJ databases">
        <title>Friends and foes A comparative genomics studyof 23 Aspergillus species from section Flavi.</title>
        <authorList>
            <consortium name="DOE Joint Genome Institute"/>
            <person name="Kjaerbolling I."/>
            <person name="Vesth T."/>
            <person name="Frisvad J.C."/>
            <person name="Nybo J.L."/>
            <person name="Theobald S."/>
            <person name="Kildgaard S."/>
            <person name="Isbrandt T."/>
            <person name="Kuo A."/>
            <person name="Sato A."/>
            <person name="Lyhne E.K."/>
            <person name="Kogle M.E."/>
            <person name="Wiebenga A."/>
            <person name="Kun R.S."/>
            <person name="Lubbers R.J."/>
            <person name="Makela M.R."/>
            <person name="Barry K."/>
            <person name="Chovatia M."/>
            <person name="Clum A."/>
            <person name="Daum C."/>
            <person name="Haridas S."/>
            <person name="He G."/>
            <person name="LaButti K."/>
            <person name="Lipzen A."/>
            <person name="Mondo S."/>
            <person name="Riley R."/>
            <person name="Salamov A."/>
            <person name="Simmons B.A."/>
            <person name="Magnuson J.K."/>
            <person name="Henrissat B."/>
            <person name="Mortensen U.H."/>
            <person name="Larsen T.O."/>
            <person name="Devries R.P."/>
            <person name="Grigoriev I.V."/>
            <person name="Machida M."/>
            <person name="Baker S.E."/>
            <person name="Andersen M.R."/>
        </authorList>
    </citation>
    <scope>NUCLEOTIDE SEQUENCE [LARGE SCALE GENOMIC DNA]</scope>
    <source>
        <strain evidence="1">IBT 14317</strain>
    </source>
</reference>
<dbReference type="Proteomes" id="UP000326877">
    <property type="component" value="Unassembled WGS sequence"/>
</dbReference>
<proteinExistence type="predicted"/>
<accession>A0A5N7CBN5</accession>
<gene>
    <name evidence="1" type="ORF">BDV23DRAFT_152904</name>
</gene>
<dbReference type="AlphaFoldDB" id="A0A5N7CBN5"/>
<protein>
    <submittedName>
        <fullName evidence="1">Uncharacterized protein</fullName>
    </submittedName>
</protein>
<sequence length="226" mass="24298">MIAVSLARAQGSIRLGCTSYVGVGVTHRLYQDESYVDDIPQNTSNIRIPTEWRRKEGKRRTEESPIAIKTDAGASHRCSKGLSEVSYTGTCTSTAKSTCPAEPERLPGWGLEGEILSSTACGNLSTIALCAAKLCGVSIVWVLAALGPGGDICECPWTDRRICDGARGGLRRGKDLVSRSSTNVERWEEEAFFIAMPSLCGVISNQDGQPIAGSPPAKDFLETRCR</sequence>
<organism evidence="1">
    <name type="scientific">Petromyces alliaceus</name>
    <name type="common">Aspergillus alliaceus</name>
    <dbReference type="NCBI Taxonomy" id="209559"/>
    <lineage>
        <taxon>Eukaryota</taxon>
        <taxon>Fungi</taxon>
        <taxon>Dikarya</taxon>
        <taxon>Ascomycota</taxon>
        <taxon>Pezizomycotina</taxon>
        <taxon>Eurotiomycetes</taxon>
        <taxon>Eurotiomycetidae</taxon>
        <taxon>Eurotiales</taxon>
        <taxon>Aspergillaceae</taxon>
        <taxon>Aspergillus</taxon>
        <taxon>Aspergillus subgen. Circumdati</taxon>
    </lineage>
</organism>
<evidence type="ECO:0000313" key="1">
    <source>
        <dbReference type="EMBL" id="KAE8391524.1"/>
    </source>
</evidence>
<name>A0A5N7CBN5_PETAA</name>
<dbReference type="EMBL" id="ML735244">
    <property type="protein sequence ID" value="KAE8391524.1"/>
    <property type="molecule type" value="Genomic_DNA"/>
</dbReference>